<evidence type="ECO:0000256" key="7">
    <source>
        <dbReference type="ARBA" id="ARBA00042026"/>
    </source>
</evidence>
<evidence type="ECO:0000256" key="22">
    <source>
        <dbReference type="RuleBase" id="RU000363"/>
    </source>
</evidence>
<keyword evidence="2" id="KW-0560">Oxidoreductase</keyword>
<dbReference type="KEGG" id="soy:115878494"/>
<organism evidence="23 24">
    <name type="scientific">Sitophilus oryzae</name>
    <name type="common">Rice weevil</name>
    <name type="synonym">Curculio oryzae</name>
    <dbReference type="NCBI Taxonomy" id="7048"/>
    <lineage>
        <taxon>Eukaryota</taxon>
        <taxon>Metazoa</taxon>
        <taxon>Ecdysozoa</taxon>
        <taxon>Arthropoda</taxon>
        <taxon>Hexapoda</taxon>
        <taxon>Insecta</taxon>
        <taxon>Pterygota</taxon>
        <taxon>Neoptera</taxon>
        <taxon>Endopterygota</taxon>
        <taxon>Coleoptera</taxon>
        <taxon>Polyphaga</taxon>
        <taxon>Cucujiformia</taxon>
        <taxon>Curculionidae</taxon>
        <taxon>Dryophthorinae</taxon>
        <taxon>Sitophilus</taxon>
    </lineage>
</organism>
<evidence type="ECO:0000256" key="10">
    <source>
        <dbReference type="ARBA" id="ARBA00047672"/>
    </source>
</evidence>
<evidence type="ECO:0000256" key="17">
    <source>
        <dbReference type="ARBA" id="ARBA00048611"/>
    </source>
</evidence>
<dbReference type="GO" id="GO:0047034">
    <property type="term" value="F:15-hydroxyicosatetraenoate dehydrogenase activity"/>
    <property type="evidence" value="ECO:0007669"/>
    <property type="project" value="UniProtKB-EC"/>
</dbReference>
<comment type="catalytic activity">
    <reaction evidence="11">
        <text>14-hydroxy-(4Z,7Z,10Z,12E,16Z,19Z)-docosahexaenoate + NAD(+) = 14-oxo-(4Z,7Z,10Z,12E,16Z,19Z)-docosahexaenoate + NADH + H(+)</text>
        <dbReference type="Rhea" id="RHEA:48952"/>
        <dbReference type="ChEBI" id="CHEBI:15378"/>
        <dbReference type="ChEBI" id="CHEBI:57540"/>
        <dbReference type="ChEBI" id="CHEBI:57945"/>
        <dbReference type="ChEBI" id="CHEBI:90866"/>
        <dbReference type="ChEBI" id="CHEBI:90867"/>
    </reaction>
    <physiologicalReaction direction="left-to-right" evidence="11">
        <dbReference type="Rhea" id="RHEA:48953"/>
    </physiologicalReaction>
</comment>
<dbReference type="OrthoDB" id="417891at2759"/>
<evidence type="ECO:0000256" key="3">
    <source>
        <dbReference type="ARBA" id="ARBA00038968"/>
    </source>
</evidence>
<sequence>MDLKGKVALVTGGASGHGREYCKELFKHGCKVAICDINTDAGEELLHQLSKNGKDRVIFVPCDVTDYLQFEEAFQATISQLGGVDIVINNASVMNDRLWELEVDVNLNGVIRGLLLAFRFLGKDRGGPGGIVVNAGSSCSRTPLVSLPVYTATKQAVAALTRCYGDPYHVKLTGIKVVSLCPTPTEAEMSGDPRKRILSGEYEQAWLRDTASSAPVTYDKLGRALLEVLQNAKSGTSWLVSNDYPIKEISLS</sequence>
<evidence type="ECO:0000256" key="9">
    <source>
        <dbReference type="ARBA" id="ARBA00047325"/>
    </source>
</evidence>
<evidence type="ECO:0000256" key="20">
    <source>
        <dbReference type="ARBA" id="ARBA00049151"/>
    </source>
</evidence>
<dbReference type="PANTHER" id="PTHR44229">
    <property type="entry name" value="15-HYDROXYPROSTAGLANDIN DEHYDROGENASE [NAD(+)]"/>
    <property type="match status" value="1"/>
</dbReference>
<comment type="catalytic activity">
    <reaction evidence="15">
        <text>resolvin D2 + NAD(+) = 7-oxoresolvin D2 + NADH + H(+)</text>
        <dbReference type="Rhea" id="RHEA:53584"/>
        <dbReference type="ChEBI" id="CHEBI:15378"/>
        <dbReference type="ChEBI" id="CHEBI:57540"/>
        <dbReference type="ChEBI" id="CHEBI:57945"/>
        <dbReference type="ChEBI" id="CHEBI:133367"/>
        <dbReference type="ChEBI" id="CHEBI:137497"/>
    </reaction>
    <physiologicalReaction direction="left-to-right" evidence="15">
        <dbReference type="Rhea" id="RHEA:53585"/>
    </physiologicalReaction>
</comment>
<dbReference type="Gene3D" id="3.40.50.720">
    <property type="entry name" value="NAD(P)-binding Rossmann-like Domain"/>
    <property type="match status" value="1"/>
</dbReference>
<dbReference type="Proteomes" id="UP000504635">
    <property type="component" value="Unplaced"/>
</dbReference>
<dbReference type="PRINTS" id="PR00080">
    <property type="entry name" value="SDRFAMILY"/>
</dbReference>
<comment type="catalytic activity">
    <reaction evidence="10">
        <text>resolvin D1 + NAD(+) = 8-oxoresolvin D1 + NADH + H(+)</text>
        <dbReference type="Rhea" id="RHEA:50124"/>
        <dbReference type="ChEBI" id="CHEBI:15378"/>
        <dbReference type="ChEBI" id="CHEBI:57540"/>
        <dbReference type="ChEBI" id="CHEBI:57945"/>
        <dbReference type="ChEBI" id="CHEBI:132079"/>
        <dbReference type="ChEBI" id="CHEBI:132080"/>
    </reaction>
    <physiologicalReaction direction="left-to-right" evidence="10">
        <dbReference type="Rhea" id="RHEA:50125"/>
    </physiologicalReaction>
</comment>
<dbReference type="InterPro" id="IPR036291">
    <property type="entry name" value="NAD(P)-bd_dom_sf"/>
</dbReference>
<evidence type="ECO:0000256" key="18">
    <source>
        <dbReference type="ARBA" id="ARBA00048739"/>
    </source>
</evidence>
<evidence type="ECO:0000256" key="21">
    <source>
        <dbReference type="ARBA" id="ARBA00049188"/>
    </source>
</evidence>
<keyword evidence="23" id="KW-1185">Reference proteome</keyword>
<dbReference type="EC" id="1.1.1.232" evidence="4"/>
<dbReference type="InterPro" id="IPR020904">
    <property type="entry name" value="Sc_DH/Rdtase_CS"/>
</dbReference>
<comment type="catalytic activity">
    <reaction evidence="19">
        <text>resolvin D2 + NAD(+) = 16-oxoresolvin D2 + NADH + H(+)</text>
        <dbReference type="Rhea" id="RHEA:53588"/>
        <dbReference type="ChEBI" id="CHEBI:15378"/>
        <dbReference type="ChEBI" id="CHEBI:57540"/>
        <dbReference type="ChEBI" id="CHEBI:57945"/>
        <dbReference type="ChEBI" id="CHEBI:133367"/>
        <dbReference type="ChEBI" id="CHEBI:137498"/>
    </reaction>
    <physiologicalReaction direction="left-to-right" evidence="19">
        <dbReference type="Rhea" id="RHEA:53589"/>
    </physiologicalReaction>
</comment>
<evidence type="ECO:0000256" key="4">
    <source>
        <dbReference type="ARBA" id="ARBA00039060"/>
    </source>
</evidence>
<evidence type="ECO:0000256" key="11">
    <source>
        <dbReference type="ARBA" id="ARBA00048008"/>
    </source>
</evidence>
<evidence type="ECO:0000256" key="6">
    <source>
        <dbReference type="ARBA" id="ARBA00041812"/>
    </source>
</evidence>
<dbReference type="GeneID" id="115878494"/>
<reference evidence="24" key="1">
    <citation type="submission" date="2025-08" db="UniProtKB">
        <authorList>
            <consortium name="RefSeq"/>
        </authorList>
    </citation>
    <scope>IDENTIFICATION</scope>
    <source>
        <tissue evidence="24">Gonads</tissue>
    </source>
</reference>
<comment type="catalytic activity">
    <reaction evidence="9">
        <text>prostaglandin E1 + NAD(+) = 15-oxoprostaglandin E1 + NADH + H(+)</text>
        <dbReference type="Rhea" id="RHEA:16477"/>
        <dbReference type="ChEBI" id="CHEBI:15378"/>
        <dbReference type="ChEBI" id="CHEBI:57397"/>
        <dbReference type="ChEBI" id="CHEBI:57401"/>
        <dbReference type="ChEBI" id="CHEBI:57540"/>
        <dbReference type="ChEBI" id="CHEBI:57945"/>
    </reaction>
    <physiologicalReaction direction="left-to-right" evidence="9">
        <dbReference type="Rhea" id="RHEA:16478"/>
    </physiologicalReaction>
</comment>
<evidence type="ECO:0000256" key="1">
    <source>
        <dbReference type="ARBA" id="ARBA00006484"/>
    </source>
</evidence>
<name>A0A6J2XHX0_SITOR</name>
<comment type="catalytic activity">
    <reaction evidence="20">
        <text>(15S)-hydroxy-(5Z,8Z,11Z,13E)-eicosatetraenoate + NAD(+) = 15-oxo-(5Z,8Z,11Z,13E)-eicosatetraenoate + NADH + H(+)</text>
        <dbReference type="Rhea" id="RHEA:23260"/>
        <dbReference type="ChEBI" id="CHEBI:15378"/>
        <dbReference type="ChEBI" id="CHEBI:57409"/>
        <dbReference type="ChEBI" id="CHEBI:57410"/>
        <dbReference type="ChEBI" id="CHEBI:57540"/>
        <dbReference type="ChEBI" id="CHEBI:57945"/>
        <dbReference type="EC" id="1.1.1.232"/>
    </reaction>
    <physiologicalReaction direction="left-to-right" evidence="20">
        <dbReference type="Rhea" id="RHEA:23261"/>
    </physiologicalReaction>
</comment>
<gene>
    <name evidence="24" type="primary">LOC115878494</name>
</gene>
<evidence type="ECO:0000256" key="16">
    <source>
        <dbReference type="ARBA" id="ARBA00048535"/>
    </source>
</evidence>
<evidence type="ECO:0000256" key="12">
    <source>
        <dbReference type="ARBA" id="ARBA00048140"/>
    </source>
</evidence>
<comment type="catalytic activity">
    <reaction evidence="21">
        <text>resolvin E1 + NAD(+) = 18-oxo-resolvin E1 + NADH + H(+)</text>
        <dbReference type="Rhea" id="RHEA:49244"/>
        <dbReference type="ChEBI" id="CHEBI:15378"/>
        <dbReference type="ChEBI" id="CHEBI:57540"/>
        <dbReference type="ChEBI" id="CHEBI:57945"/>
        <dbReference type="ChEBI" id="CHEBI:91000"/>
        <dbReference type="ChEBI" id="CHEBI:91001"/>
    </reaction>
    <physiologicalReaction direction="left-to-right" evidence="21">
        <dbReference type="Rhea" id="RHEA:49245"/>
    </physiologicalReaction>
</comment>
<evidence type="ECO:0000256" key="5">
    <source>
        <dbReference type="ARBA" id="ARBA00040276"/>
    </source>
</evidence>
<evidence type="ECO:0000256" key="14">
    <source>
        <dbReference type="ARBA" id="ARBA00048170"/>
    </source>
</evidence>
<dbReference type="PRINTS" id="PR00081">
    <property type="entry name" value="GDHRDH"/>
</dbReference>
<comment type="catalytic activity">
    <reaction evidence="14">
        <text>resolvin D1 + NAD(+) = 17-oxoresolvin D1 + NADH + H(+)</text>
        <dbReference type="Rhea" id="RHEA:50128"/>
        <dbReference type="ChEBI" id="CHEBI:15378"/>
        <dbReference type="ChEBI" id="CHEBI:57540"/>
        <dbReference type="ChEBI" id="CHEBI:57945"/>
        <dbReference type="ChEBI" id="CHEBI:132079"/>
        <dbReference type="ChEBI" id="CHEBI:132081"/>
    </reaction>
    <physiologicalReaction direction="left-to-right" evidence="14">
        <dbReference type="Rhea" id="RHEA:50129"/>
    </physiologicalReaction>
</comment>
<dbReference type="EC" id="1.1.1.141" evidence="3"/>
<dbReference type="PROSITE" id="PS00061">
    <property type="entry name" value="ADH_SHORT"/>
    <property type="match status" value="1"/>
</dbReference>
<comment type="similarity">
    <text evidence="1 22">Belongs to the short-chain dehydrogenases/reductases (SDR) family.</text>
</comment>
<comment type="function">
    <text evidence="8">Catalyzes the NAD-dependent dehydrogenation (oxidation) of a broad array of hydroxylated polyunsaturated fatty acids (mainly eicosanoids and docosanoids, including prostaglandins, lipoxins and resolvins), yielding their corresponding keto (oxo) metabolites. Decreases the levels of the pro-proliferative prostaglandins such as prostaglandin E2 (whose activity is increased in cancer because of an increase in the expression of cyclooxygenase 2) and generates oxo-fatty acid products that can profoundly influence cell function by abrogating pro-inflammatory cytokine expression. Converts resolvins E1, D1 and D2 to their oxo products, which represents a mode of resolvin inactivation. Resolvin E1 plays important roles during the resolution phase of acute inflammation, while resolvins D1 and D2 have a unique role in obesity-induced adipose inflammation.</text>
</comment>
<proteinExistence type="inferred from homology"/>
<comment type="catalytic activity">
    <reaction evidence="16">
        <text>lipoxin A4 + NAD(+) = 15-oxo-(5S,6R)-dihydroxy-(7E,9E,11Z,13E)-eicosatetraenoate + NADH + H(+)</text>
        <dbReference type="Rhea" id="RHEA:41572"/>
        <dbReference type="ChEBI" id="CHEBI:15378"/>
        <dbReference type="ChEBI" id="CHEBI:57540"/>
        <dbReference type="ChEBI" id="CHEBI:57945"/>
        <dbReference type="ChEBI" id="CHEBI:67026"/>
        <dbReference type="ChEBI" id="CHEBI:78311"/>
    </reaction>
    <physiologicalReaction direction="left-to-right" evidence="16">
        <dbReference type="Rhea" id="RHEA:41573"/>
    </physiologicalReaction>
</comment>
<evidence type="ECO:0000313" key="23">
    <source>
        <dbReference type="Proteomes" id="UP000504635"/>
    </source>
</evidence>
<evidence type="ECO:0000313" key="24">
    <source>
        <dbReference type="RefSeq" id="XP_030750887.1"/>
    </source>
</evidence>
<dbReference type="FunFam" id="3.40.50.720:FF:000149">
    <property type="entry name" value="15-hydroxyprostaglandin dehydrogenase [NAD(+)]"/>
    <property type="match status" value="1"/>
</dbReference>
<accession>A0A6J2XHX0</accession>
<evidence type="ECO:0000256" key="15">
    <source>
        <dbReference type="ARBA" id="ARBA00048393"/>
    </source>
</evidence>
<comment type="catalytic activity">
    <reaction evidence="17">
        <text>prostaglandin A1 + NAD(+) = 15-oxo-prostaglandin A1 + NADH + H(+)</text>
        <dbReference type="Rhea" id="RHEA:41263"/>
        <dbReference type="ChEBI" id="CHEBI:15378"/>
        <dbReference type="ChEBI" id="CHEBI:57398"/>
        <dbReference type="ChEBI" id="CHEBI:57540"/>
        <dbReference type="ChEBI" id="CHEBI:57945"/>
        <dbReference type="ChEBI" id="CHEBI:85072"/>
    </reaction>
    <physiologicalReaction direction="left-to-right" evidence="17">
        <dbReference type="Rhea" id="RHEA:41264"/>
    </physiologicalReaction>
</comment>
<comment type="catalytic activity">
    <reaction evidence="13">
        <text>(11R)-hydroxy-(5Z,8Z,12E,14Z)-eicosatetraenoate + NAD(+) = 11-oxo-(5Z,8Z,12E,14Z)-eicosatetraenoate + NADH + H(+)</text>
        <dbReference type="Rhea" id="RHEA:48640"/>
        <dbReference type="ChEBI" id="CHEBI:15378"/>
        <dbReference type="ChEBI" id="CHEBI:57540"/>
        <dbReference type="ChEBI" id="CHEBI:57945"/>
        <dbReference type="ChEBI" id="CHEBI:78836"/>
        <dbReference type="ChEBI" id="CHEBI:90697"/>
    </reaction>
    <physiologicalReaction direction="left-to-right" evidence="13">
        <dbReference type="Rhea" id="RHEA:48641"/>
    </physiologicalReaction>
</comment>
<dbReference type="SUPFAM" id="SSF51735">
    <property type="entry name" value="NAD(P)-binding Rossmann-fold domains"/>
    <property type="match status" value="1"/>
</dbReference>
<evidence type="ECO:0000256" key="13">
    <source>
        <dbReference type="ARBA" id="ARBA00048144"/>
    </source>
</evidence>
<protein>
    <recommendedName>
        <fullName evidence="5">15-hydroxyprostaglandin dehydrogenase [NAD(+)]</fullName>
        <ecNumber evidence="3">1.1.1.141</ecNumber>
        <ecNumber evidence="4">1.1.1.232</ecNumber>
    </recommendedName>
    <alternativeName>
        <fullName evidence="7">Eicosanoid/docosanoid dehydrogenase [NAD(+)]</fullName>
    </alternativeName>
    <alternativeName>
        <fullName evidence="6">Prostaglandin dehydrogenase 1</fullName>
    </alternativeName>
</protein>
<comment type="catalytic activity">
    <reaction evidence="12">
        <text>15-oxo-(5S,6R)-dihydroxy-(7E,9E,11Z)-eicosatrienoate + NADH + H(+) = (5S,6R,15S)-trihydroxy-(7E,9E,11Z)-eicosatrienoate + NAD(+)</text>
        <dbReference type="Rhea" id="RHEA:41596"/>
        <dbReference type="ChEBI" id="CHEBI:15378"/>
        <dbReference type="ChEBI" id="CHEBI:57540"/>
        <dbReference type="ChEBI" id="CHEBI:57945"/>
        <dbReference type="ChEBI" id="CHEBI:78325"/>
        <dbReference type="ChEBI" id="CHEBI:78329"/>
    </reaction>
    <physiologicalReaction direction="left-to-right" evidence="12">
        <dbReference type="Rhea" id="RHEA:41597"/>
    </physiologicalReaction>
</comment>
<dbReference type="AlphaFoldDB" id="A0A6J2XHX0"/>
<dbReference type="GO" id="GO:0005737">
    <property type="term" value="C:cytoplasm"/>
    <property type="evidence" value="ECO:0007669"/>
    <property type="project" value="TreeGrafter"/>
</dbReference>
<dbReference type="InParanoid" id="A0A6J2XHX0"/>
<dbReference type="GO" id="GO:0016404">
    <property type="term" value="F:15-hydroxyprostaglandin dehydrogenase (NAD+) activity"/>
    <property type="evidence" value="ECO:0007669"/>
    <property type="project" value="UniProtKB-EC"/>
</dbReference>
<dbReference type="InterPro" id="IPR002347">
    <property type="entry name" value="SDR_fam"/>
</dbReference>
<dbReference type="RefSeq" id="XP_030750887.1">
    <property type="nucleotide sequence ID" value="XM_030895027.1"/>
</dbReference>
<comment type="catalytic activity">
    <reaction evidence="18">
        <text>prostaglandin E2 + NAD(+) = 15-oxoprostaglandin E2 + NADH + H(+)</text>
        <dbReference type="Rhea" id="RHEA:11876"/>
        <dbReference type="ChEBI" id="CHEBI:15378"/>
        <dbReference type="ChEBI" id="CHEBI:57400"/>
        <dbReference type="ChEBI" id="CHEBI:57540"/>
        <dbReference type="ChEBI" id="CHEBI:57945"/>
        <dbReference type="ChEBI" id="CHEBI:606564"/>
        <dbReference type="EC" id="1.1.1.141"/>
    </reaction>
    <physiologicalReaction direction="left-to-right" evidence="18">
        <dbReference type="Rhea" id="RHEA:11877"/>
    </physiologicalReaction>
</comment>
<dbReference type="PANTHER" id="PTHR44229:SF4">
    <property type="entry name" value="15-HYDROXYPROSTAGLANDIN DEHYDROGENASE [NAD(+)]"/>
    <property type="match status" value="1"/>
</dbReference>
<dbReference type="Pfam" id="PF00106">
    <property type="entry name" value="adh_short"/>
    <property type="match status" value="1"/>
</dbReference>
<evidence type="ECO:0000256" key="2">
    <source>
        <dbReference type="ARBA" id="ARBA00023002"/>
    </source>
</evidence>
<evidence type="ECO:0000256" key="19">
    <source>
        <dbReference type="ARBA" id="ARBA00048921"/>
    </source>
</evidence>
<evidence type="ECO:0000256" key="8">
    <source>
        <dbReference type="ARBA" id="ARBA00045705"/>
    </source>
</evidence>